<gene>
    <name evidence="2" type="ORF">HNP25_001970</name>
</gene>
<keyword evidence="1" id="KW-1133">Transmembrane helix</keyword>
<evidence type="ECO:0000256" key="1">
    <source>
        <dbReference type="SAM" id="Phobius"/>
    </source>
</evidence>
<comment type="caution">
    <text evidence="2">The sequence shown here is derived from an EMBL/GenBank/DDBJ whole genome shotgun (WGS) entry which is preliminary data.</text>
</comment>
<protein>
    <submittedName>
        <fullName evidence="2">Putative membrane-anchored protein</fullName>
    </submittedName>
</protein>
<accession>A0A841EGJ9</accession>
<name>A0A841EGJ9_9BACT</name>
<reference evidence="2 3" key="1">
    <citation type="submission" date="2020-08" db="EMBL/GenBank/DDBJ databases">
        <title>Functional genomics of gut bacteria from endangered species of beetles.</title>
        <authorList>
            <person name="Carlos-Shanley C."/>
        </authorList>
    </citation>
    <scope>NUCLEOTIDE SEQUENCE [LARGE SCALE GENOMIC DNA]</scope>
    <source>
        <strain evidence="2 3">S00070</strain>
    </source>
</reference>
<keyword evidence="1" id="KW-0472">Membrane</keyword>
<organism evidence="2 3">
    <name type="scientific">Arcicella rosea</name>
    <dbReference type="NCBI Taxonomy" id="502909"/>
    <lineage>
        <taxon>Bacteria</taxon>
        <taxon>Pseudomonadati</taxon>
        <taxon>Bacteroidota</taxon>
        <taxon>Cytophagia</taxon>
        <taxon>Cytophagales</taxon>
        <taxon>Flectobacillaceae</taxon>
        <taxon>Arcicella</taxon>
    </lineage>
</organism>
<keyword evidence="1" id="KW-0812">Transmembrane</keyword>
<keyword evidence="3" id="KW-1185">Reference proteome</keyword>
<feature type="transmembrane region" description="Helical" evidence="1">
    <location>
        <begin position="7"/>
        <end position="28"/>
    </location>
</feature>
<dbReference type="AlphaFoldDB" id="A0A841EGJ9"/>
<evidence type="ECO:0000313" key="3">
    <source>
        <dbReference type="Proteomes" id="UP000524404"/>
    </source>
</evidence>
<evidence type="ECO:0000313" key="2">
    <source>
        <dbReference type="EMBL" id="MBB6003317.1"/>
    </source>
</evidence>
<dbReference type="RefSeq" id="WP_184133715.1">
    <property type="nucleotide sequence ID" value="NZ_JACHKT010000011.1"/>
</dbReference>
<sequence>MNKNQKIFRWVFIIFTLIMAGLAIQMGMSTTAPWNKKKNKPKIEIGSDAKLFSF</sequence>
<proteinExistence type="predicted"/>
<dbReference type="EMBL" id="JACHKT010000011">
    <property type="protein sequence ID" value="MBB6003317.1"/>
    <property type="molecule type" value="Genomic_DNA"/>
</dbReference>
<dbReference type="Proteomes" id="UP000524404">
    <property type="component" value="Unassembled WGS sequence"/>
</dbReference>